<name>A0A240EEW5_9VIBR</name>
<dbReference type="InterPro" id="IPR003495">
    <property type="entry name" value="CobW/HypB/UreG_nucleotide-bd"/>
</dbReference>
<gene>
    <name evidence="2" type="ORF">VTH8203_00818</name>
</gene>
<dbReference type="Pfam" id="PF02492">
    <property type="entry name" value="cobW"/>
    <property type="match status" value="1"/>
</dbReference>
<dbReference type="Proteomes" id="UP000219336">
    <property type="component" value="Unassembled WGS sequence"/>
</dbReference>
<dbReference type="AlphaFoldDB" id="A0A240EEW5"/>
<dbReference type="PANTHER" id="PTHR13748">
    <property type="entry name" value="COBW-RELATED"/>
    <property type="match status" value="1"/>
</dbReference>
<dbReference type="InterPro" id="IPR027417">
    <property type="entry name" value="P-loop_NTPase"/>
</dbReference>
<dbReference type="EMBL" id="OANU01000005">
    <property type="protein sequence ID" value="SNX47217.1"/>
    <property type="molecule type" value="Genomic_DNA"/>
</dbReference>
<organism evidence="2 3">
    <name type="scientific">Vibrio thalassae</name>
    <dbReference type="NCBI Taxonomy" id="1243014"/>
    <lineage>
        <taxon>Bacteria</taxon>
        <taxon>Pseudomonadati</taxon>
        <taxon>Pseudomonadota</taxon>
        <taxon>Gammaproteobacteria</taxon>
        <taxon>Vibrionales</taxon>
        <taxon>Vibrionaceae</taxon>
        <taxon>Vibrio</taxon>
    </lineage>
</organism>
<dbReference type="PANTHER" id="PTHR13748:SF46">
    <property type="entry name" value="ZINC CHAPERONE YEIR"/>
    <property type="match status" value="1"/>
</dbReference>
<proteinExistence type="predicted"/>
<evidence type="ECO:0000259" key="1">
    <source>
        <dbReference type="Pfam" id="PF02492"/>
    </source>
</evidence>
<protein>
    <submittedName>
        <fullName evidence="2">CobW/HypB/UreG, nucleotide-binding domain</fullName>
    </submittedName>
</protein>
<sequence length="181" mass="20209">MQIALNQLLSEAKPDRLLMEPTGLGHPKEVLEILSTKHYRQVLSLQKNVTLVDARRLADRRYTDHDTFNQQIAIADTVVGNKIDLYDEGDADKLSAYVAKIGRPDTKIIFADHGVIPFKEFEGNTTIHQQPTHHHHHSHNKPLVSEIPLPETGILRAINEGEGFQSVDGGSLPIKSSTVRN</sequence>
<reference evidence="3" key="1">
    <citation type="submission" date="2016-06" db="EMBL/GenBank/DDBJ databases">
        <authorList>
            <person name="Rodrigo-Torres L."/>
            <person name="Arahal R.D."/>
            <person name="Lucena T."/>
        </authorList>
    </citation>
    <scope>NUCLEOTIDE SEQUENCE [LARGE SCALE GENOMIC DNA]</scope>
    <source>
        <strain evidence="3">CECT8203</strain>
    </source>
</reference>
<evidence type="ECO:0000313" key="3">
    <source>
        <dbReference type="Proteomes" id="UP000219336"/>
    </source>
</evidence>
<accession>A0A240EEW5</accession>
<dbReference type="Gene3D" id="3.40.50.300">
    <property type="entry name" value="P-loop containing nucleotide triphosphate hydrolases"/>
    <property type="match status" value="1"/>
</dbReference>
<evidence type="ECO:0000313" key="2">
    <source>
        <dbReference type="EMBL" id="SNX47217.1"/>
    </source>
</evidence>
<dbReference type="GO" id="GO:0005737">
    <property type="term" value="C:cytoplasm"/>
    <property type="evidence" value="ECO:0007669"/>
    <property type="project" value="TreeGrafter"/>
</dbReference>
<dbReference type="SUPFAM" id="SSF52540">
    <property type="entry name" value="P-loop containing nucleoside triphosphate hydrolases"/>
    <property type="match status" value="1"/>
</dbReference>
<dbReference type="InterPro" id="IPR051316">
    <property type="entry name" value="Zinc-reg_GTPase_activator"/>
</dbReference>
<keyword evidence="3" id="KW-1185">Reference proteome</keyword>
<feature type="domain" description="CobW/HypB/UreG nucleotide-binding" evidence="1">
    <location>
        <begin position="3"/>
        <end position="101"/>
    </location>
</feature>